<accession>A0A7W7QRK2</accession>
<organism evidence="1 2">
    <name type="scientific">Streptosporangium saharense</name>
    <dbReference type="NCBI Taxonomy" id="1706840"/>
    <lineage>
        <taxon>Bacteria</taxon>
        <taxon>Bacillati</taxon>
        <taxon>Actinomycetota</taxon>
        <taxon>Actinomycetes</taxon>
        <taxon>Streptosporangiales</taxon>
        <taxon>Streptosporangiaceae</taxon>
        <taxon>Streptosporangium</taxon>
    </lineage>
</organism>
<comment type="caution">
    <text evidence="1">The sequence shown here is derived from an EMBL/GenBank/DDBJ whole genome shotgun (WGS) entry which is preliminary data.</text>
</comment>
<name>A0A7W7QRK2_9ACTN</name>
<evidence type="ECO:0008006" key="3">
    <source>
        <dbReference type="Google" id="ProtNLM"/>
    </source>
</evidence>
<dbReference type="EMBL" id="JACHJP010000006">
    <property type="protein sequence ID" value="MBB4918452.1"/>
    <property type="molecule type" value="Genomic_DNA"/>
</dbReference>
<gene>
    <name evidence="1" type="ORF">FHS44_005579</name>
</gene>
<evidence type="ECO:0000313" key="2">
    <source>
        <dbReference type="Proteomes" id="UP000552644"/>
    </source>
</evidence>
<protein>
    <recommendedName>
        <fullName evidence="3">Excreted virulence factor EspC, type VII ESX diderm</fullName>
    </recommendedName>
</protein>
<keyword evidence="2" id="KW-1185">Reference proteome</keyword>
<dbReference type="Proteomes" id="UP000552644">
    <property type="component" value="Unassembled WGS sequence"/>
</dbReference>
<dbReference type="AlphaFoldDB" id="A0A7W7QRK2"/>
<proteinExistence type="predicted"/>
<reference evidence="1 2" key="1">
    <citation type="submission" date="2020-08" db="EMBL/GenBank/DDBJ databases">
        <title>Genomic Encyclopedia of Type Strains, Phase III (KMG-III): the genomes of soil and plant-associated and newly described type strains.</title>
        <authorList>
            <person name="Whitman W."/>
        </authorList>
    </citation>
    <scope>NUCLEOTIDE SEQUENCE [LARGE SCALE GENOMIC DNA]</scope>
    <source>
        <strain evidence="1 2">CECT 8840</strain>
    </source>
</reference>
<dbReference type="RefSeq" id="WP_184719704.1">
    <property type="nucleotide sequence ID" value="NZ_JACHJP010000006.1"/>
</dbReference>
<evidence type="ECO:0000313" key="1">
    <source>
        <dbReference type="EMBL" id="MBB4918452.1"/>
    </source>
</evidence>
<sequence>MSAEPLGLTVRHDTLLSSGSDLRTVAADVLRRLEELSALAESLTGVGGGDDISGLIGEGYRAVHAMAVESISSAAEALAHDGDGFLAMRANYTAADQEAERAVSPVRAV</sequence>